<keyword evidence="17" id="KW-1185">Reference proteome</keyword>
<dbReference type="Gene3D" id="3.90.79.10">
    <property type="entry name" value="Nucleoside Triphosphate Pyrophosphohydrolase"/>
    <property type="match status" value="1"/>
</dbReference>
<evidence type="ECO:0000256" key="9">
    <source>
        <dbReference type="ARBA" id="ARBA00022801"/>
    </source>
</evidence>
<evidence type="ECO:0000256" key="7">
    <source>
        <dbReference type="ARBA" id="ARBA00022723"/>
    </source>
</evidence>
<dbReference type="SMART" id="SM00478">
    <property type="entry name" value="ENDO3c"/>
    <property type="match status" value="1"/>
</dbReference>
<dbReference type="InterPro" id="IPR023170">
    <property type="entry name" value="HhH_base_excis_C"/>
</dbReference>
<dbReference type="GO" id="GO:0000701">
    <property type="term" value="F:purine-specific mismatch base pair DNA N-glycosylase activity"/>
    <property type="evidence" value="ECO:0007669"/>
    <property type="project" value="UniProtKB-EC"/>
</dbReference>
<comment type="similarity">
    <text evidence="3 14">Belongs to the Nth/MutY family.</text>
</comment>
<dbReference type="Pfam" id="PF00633">
    <property type="entry name" value="HHH"/>
    <property type="match status" value="1"/>
</dbReference>
<dbReference type="Gene3D" id="1.10.1670.10">
    <property type="entry name" value="Helix-hairpin-Helix base-excision DNA repair enzymes (C-terminal)"/>
    <property type="match status" value="1"/>
</dbReference>
<gene>
    <name evidence="16" type="ORF">HNQ52_000686</name>
</gene>
<comment type="cofactor">
    <cofactor evidence="14">
        <name>[4Fe-4S] cluster</name>
        <dbReference type="ChEBI" id="CHEBI:49883"/>
    </cofactor>
    <text evidence="14">Binds 1 [4Fe-4S] cluster.</text>
</comment>
<dbReference type="InterPro" id="IPR015797">
    <property type="entry name" value="NUDIX_hydrolase-like_dom_sf"/>
</dbReference>
<comment type="caution">
    <text evidence="16">The sequence shown here is derived from an EMBL/GenBank/DDBJ whole genome shotgun (WGS) entry which is preliminary data.</text>
</comment>
<dbReference type="InterPro" id="IPR000445">
    <property type="entry name" value="HhH_motif"/>
</dbReference>
<dbReference type="GO" id="GO:0035485">
    <property type="term" value="F:adenine/guanine mispair binding"/>
    <property type="evidence" value="ECO:0007669"/>
    <property type="project" value="TreeGrafter"/>
</dbReference>
<evidence type="ECO:0000256" key="5">
    <source>
        <dbReference type="ARBA" id="ARBA00022023"/>
    </source>
</evidence>
<evidence type="ECO:0000256" key="12">
    <source>
        <dbReference type="ARBA" id="ARBA00023204"/>
    </source>
</evidence>
<dbReference type="SUPFAM" id="SSF55811">
    <property type="entry name" value="Nudix"/>
    <property type="match status" value="1"/>
</dbReference>
<dbReference type="InterPro" id="IPR044298">
    <property type="entry name" value="MIG/MutY"/>
</dbReference>
<dbReference type="InterPro" id="IPR005760">
    <property type="entry name" value="A/G_AdeGlyc_MutY"/>
</dbReference>
<dbReference type="Pfam" id="PF00730">
    <property type="entry name" value="HhH-GPD"/>
    <property type="match status" value="1"/>
</dbReference>
<evidence type="ECO:0000256" key="8">
    <source>
        <dbReference type="ARBA" id="ARBA00022763"/>
    </source>
</evidence>
<comment type="catalytic activity">
    <reaction evidence="1 14">
        <text>Hydrolyzes free adenine bases from 7,8-dihydro-8-oxoguanine:adenine mismatched double-stranded DNA, leaving an apurinic site.</text>
        <dbReference type="EC" id="3.2.2.31"/>
    </reaction>
</comment>
<keyword evidence="9 16" id="KW-0378">Hydrolase</keyword>
<proteinExistence type="inferred from homology"/>
<evidence type="ECO:0000256" key="6">
    <source>
        <dbReference type="ARBA" id="ARBA00022485"/>
    </source>
</evidence>
<dbReference type="Pfam" id="PF14815">
    <property type="entry name" value="NUDIX_4"/>
    <property type="match status" value="1"/>
</dbReference>
<evidence type="ECO:0000256" key="4">
    <source>
        <dbReference type="ARBA" id="ARBA00012045"/>
    </source>
</evidence>
<feature type="domain" description="HhH-GPD" evidence="15">
    <location>
        <begin position="46"/>
        <end position="197"/>
    </location>
</feature>
<dbReference type="GO" id="GO:0046872">
    <property type="term" value="F:metal ion binding"/>
    <property type="evidence" value="ECO:0007669"/>
    <property type="project" value="UniProtKB-UniRule"/>
</dbReference>
<keyword evidence="7" id="KW-0479">Metal-binding</keyword>
<comment type="function">
    <text evidence="2">Adenine glycosylase active on G-A mispairs. MutY also corrects error-prone DNA synthesis past GO lesions which are due to the oxidatively damaged form of guanine: 7,8-dihydro-8-oxoguanine (8-oxo-dGTP).</text>
</comment>
<evidence type="ECO:0000256" key="10">
    <source>
        <dbReference type="ARBA" id="ARBA00023004"/>
    </source>
</evidence>
<evidence type="ECO:0000256" key="14">
    <source>
        <dbReference type="RuleBase" id="RU365096"/>
    </source>
</evidence>
<evidence type="ECO:0000313" key="17">
    <source>
        <dbReference type="Proteomes" id="UP000521199"/>
    </source>
</evidence>
<evidence type="ECO:0000256" key="3">
    <source>
        <dbReference type="ARBA" id="ARBA00008343"/>
    </source>
</evidence>
<protein>
    <recommendedName>
        <fullName evidence="5 14">Adenine DNA glycosylase</fullName>
        <ecNumber evidence="4 14">3.2.2.31</ecNumber>
    </recommendedName>
</protein>
<accession>A0A7W8G103</accession>
<evidence type="ECO:0000256" key="1">
    <source>
        <dbReference type="ARBA" id="ARBA00000843"/>
    </source>
</evidence>
<evidence type="ECO:0000256" key="11">
    <source>
        <dbReference type="ARBA" id="ARBA00023014"/>
    </source>
</evidence>
<sequence>MQHADAGTTPDTFAPRLLTWFDRHGRHDLPWQHPRTAYRVWLSEIMLQQTQVAVVIRYFQRFVDALPDIPALAAADLDTVQALWSGLGYYSRARYLHRAAQICMQTHGGKLPNDVDSLMALPGIGRSTAGAILAQAHGQRIAILDGNVKRTLARFHGVHGWPGTTAVEKKLWTLAEEHLPHARLADYTQAVMDFGATLCTRAAPACVVCPLQDDCVARIEGIVERLPEPRPGKALPTRRCVMLLLFDADGRVLLQRRPERGVWAGLWSLPELPDAQTARDWLATQVTDAFDAGQRLTTVAHGFSHYLLDIDPILWRDVRARARIADNAALRWAARDELLAIGLPSPVRKLLSSPEVLQP</sequence>
<evidence type="ECO:0000256" key="13">
    <source>
        <dbReference type="ARBA" id="ARBA00023295"/>
    </source>
</evidence>
<organism evidence="16 17">
    <name type="scientific">Chiayiivirga flava</name>
    <dbReference type="NCBI Taxonomy" id="659595"/>
    <lineage>
        <taxon>Bacteria</taxon>
        <taxon>Pseudomonadati</taxon>
        <taxon>Pseudomonadota</taxon>
        <taxon>Gammaproteobacteria</taxon>
        <taxon>Lysobacterales</taxon>
        <taxon>Lysobacteraceae</taxon>
        <taxon>Chiayiivirga</taxon>
    </lineage>
</organism>
<keyword evidence="6" id="KW-0004">4Fe-4S</keyword>
<dbReference type="GO" id="GO:0006298">
    <property type="term" value="P:mismatch repair"/>
    <property type="evidence" value="ECO:0007669"/>
    <property type="project" value="TreeGrafter"/>
</dbReference>
<dbReference type="InterPro" id="IPR011257">
    <property type="entry name" value="DNA_glycosylase"/>
</dbReference>
<dbReference type="InterPro" id="IPR029119">
    <property type="entry name" value="MutY_C"/>
</dbReference>
<reference evidence="16 17" key="1">
    <citation type="submission" date="2020-08" db="EMBL/GenBank/DDBJ databases">
        <title>Genomic Encyclopedia of Type Strains, Phase IV (KMG-IV): sequencing the most valuable type-strain genomes for metagenomic binning, comparative biology and taxonomic classification.</title>
        <authorList>
            <person name="Goeker M."/>
        </authorList>
    </citation>
    <scope>NUCLEOTIDE SEQUENCE [LARGE SCALE GENOMIC DNA]</scope>
    <source>
        <strain evidence="16 17">DSM 24163</strain>
    </source>
</reference>
<dbReference type="FunFam" id="1.10.340.30:FF:000002">
    <property type="entry name" value="Adenine DNA glycosylase"/>
    <property type="match status" value="1"/>
</dbReference>
<name>A0A7W8G103_9GAMM</name>
<keyword evidence="12" id="KW-0234">DNA repair</keyword>
<keyword evidence="13 14" id="KW-0326">Glycosidase</keyword>
<dbReference type="GO" id="GO:0032357">
    <property type="term" value="F:oxidized purine DNA binding"/>
    <property type="evidence" value="ECO:0007669"/>
    <property type="project" value="TreeGrafter"/>
</dbReference>
<keyword evidence="8 14" id="KW-0227">DNA damage</keyword>
<keyword evidence="11" id="KW-0411">Iron-sulfur</keyword>
<dbReference type="Gene3D" id="1.10.340.30">
    <property type="entry name" value="Hypothetical protein, domain 2"/>
    <property type="match status" value="1"/>
</dbReference>
<dbReference type="NCBIfam" id="TIGR01084">
    <property type="entry name" value="mutY"/>
    <property type="match status" value="1"/>
</dbReference>
<dbReference type="EMBL" id="JACHHP010000001">
    <property type="protein sequence ID" value="MBB5207170.1"/>
    <property type="molecule type" value="Genomic_DNA"/>
</dbReference>
<evidence type="ECO:0000313" key="16">
    <source>
        <dbReference type="EMBL" id="MBB5207170.1"/>
    </source>
</evidence>
<dbReference type="CDD" id="cd03431">
    <property type="entry name" value="NUDIX_DNA_Glycosylase_C-MutY"/>
    <property type="match status" value="1"/>
</dbReference>
<evidence type="ECO:0000259" key="15">
    <source>
        <dbReference type="SMART" id="SM00478"/>
    </source>
</evidence>
<dbReference type="GO" id="GO:0006284">
    <property type="term" value="P:base-excision repair"/>
    <property type="evidence" value="ECO:0007669"/>
    <property type="project" value="UniProtKB-UniRule"/>
</dbReference>
<dbReference type="InterPro" id="IPR003265">
    <property type="entry name" value="HhH-GPD_domain"/>
</dbReference>
<dbReference type="GO" id="GO:0051539">
    <property type="term" value="F:4 iron, 4 sulfur cluster binding"/>
    <property type="evidence" value="ECO:0007669"/>
    <property type="project" value="UniProtKB-UniRule"/>
</dbReference>
<keyword evidence="10 14" id="KW-0408">Iron</keyword>
<dbReference type="EC" id="3.2.2.31" evidence="4 14"/>
<dbReference type="AlphaFoldDB" id="A0A7W8G103"/>
<evidence type="ECO:0000256" key="2">
    <source>
        <dbReference type="ARBA" id="ARBA00002933"/>
    </source>
</evidence>
<dbReference type="CDD" id="cd00056">
    <property type="entry name" value="ENDO3c"/>
    <property type="match status" value="1"/>
</dbReference>
<dbReference type="Proteomes" id="UP000521199">
    <property type="component" value="Unassembled WGS sequence"/>
</dbReference>
<dbReference type="PANTHER" id="PTHR42944">
    <property type="entry name" value="ADENINE DNA GLYCOSYLASE"/>
    <property type="match status" value="1"/>
</dbReference>
<dbReference type="GO" id="GO:0034039">
    <property type="term" value="F:8-oxo-7,8-dihydroguanine DNA N-glycosylase activity"/>
    <property type="evidence" value="ECO:0007669"/>
    <property type="project" value="TreeGrafter"/>
</dbReference>
<dbReference type="SUPFAM" id="SSF48150">
    <property type="entry name" value="DNA-glycosylase"/>
    <property type="match status" value="1"/>
</dbReference>
<dbReference type="RefSeq" id="WP_183959691.1">
    <property type="nucleotide sequence ID" value="NZ_JACHHP010000001.1"/>
</dbReference>
<dbReference type="PANTHER" id="PTHR42944:SF1">
    <property type="entry name" value="ADENINE DNA GLYCOSYLASE"/>
    <property type="match status" value="1"/>
</dbReference>